<accession>A0A2S7WDG2</accession>
<sequence>MKLIRIKRKTRQQKYYSSAMGMLNSRVTFVKKYLFGIPIKTIHKYRETYYGEIKNCDDCNLFI</sequence>
<evidence type="ECO:0000313" key="1">
    <source>
        <dbReference type="EMBL" id="PQJ75664.1"/>
    </source>
</evidence>
<comment type="caution">
    <text evidence="1">The sequence shown here is derived from an EMBL/GenBank/DDBJ whole genome shotgun (WGS) entry which is preliminary data.</text>
</comment>
<evidence type="ECO:0008006" key="3">
    <source>
        <dbReference type="Google" id="ProtNLM"/>
    </source>
</evidence>
<dbReference type="Proteomes" id="UP000237608">
    <property type="component" value="Unassembled WGS sequence"/>
</dbReference>
<protein>
    <recommendedName>
        <fullName evidence="3">Transposase</fullName>
    </recommendedName>
</protein>
<dbReference type="OrthoDB" id="1467749at2"/>
<reference evidence="1 2" key="1">
    <citation type="submission" date="2016-12" db="EMBL/GenBank/DDBJ databases">
        <title>Trade-off between light-utilization and light-protection in marine flavobacteria.</title>
        <authorList>
            <person name="Kumagai Y."/>
            <person name="Yoshizawa S."/>
            <person name="Kogure K."/>
            <person name="Iwasaki W."/>
        </authorList>
    </citation>
    <scope>NUCLEOTIDE SEQUENCE [LARGE SCALE GENOMIC DNA]</scope>
    <source>
        <strain evidence="1 2">KCTC 22729</strain>
    </source>
</reference>
<dbReference type="EMBL" id="MSCL01000001">
    <property type="protein sequence ID" value="PQJ75664.1"/>
    <property type="molecule type" value="Genomic_DNA"/>
</dbReference>
<name>A0A2S7WDG2_9FLAO</name>
<gene>
    <name evidence="1" type="ORF">BTO13_10695</name>
</gene>
<dbReference type="RefSeq" id="WP_105046813.1">
    <property type="nucleotide sequence ID" value="NZ_CP150662.1"/>
</dbReference>
<keyword evidence="2" id="KW-1185">Reference proteome</keyword>
<dbReference type="AlphaFoldDB" id="A0A2S7WDG2"/>
<organism evidence="1 2">
    <name type="scientific">Polaribacter gangjinensis</name>
    <dbReference type="NCBI Taxonomy" id="574710"/>
    <lineage>
        <taxon>Bacteria</taxon>
        <taxon>Pseudomonadati</taxon>
        <taxon>Bacteroidota</taxon>
        <taxon>Flavobacteriia</taxon>
        <taxon>Flavobacteriales</taxon>
        <taxon>Flavobacteriaceae</taxon>
    </lineage>
</organism>
<evidence type="ECO:0000313" key="2">
    <source>
        <dbReference type="Proteomes" id="UP000237608"/>
    </source>
</evidence>
<proteinExistence type="predicted"/>